<dbReference type="Gene3D" id="3.30.1060.10">
    <property type="entry name" value="Peptide methionine sulphoxide reductase MsrA"/>
    <property type="match status" value="1"/>
</dbReference>
<dbReference type="GO" id="GO:0033744">
    <property type="term" value="F:L-methionine:thioredoxin-disulfide S-oxidoreductase activity"/>
    <property type="evidence" value="ECO:0007669"/>
    <property type="project" value="EnsemblFungi"/>
</dbReference>
<dbReference type="Proteomes" id="UP000030755">
    <property type="component" value="Unassembled WGS sequence"/>
</dbReference>
<evidence type="ECO:0000256" key="4">
    <source>
        <dbReference type="ARBA" id="ARBA00030643"/>
    </source>
</evidence>
<dbReference type="PANTHER" id="PTHR43774">
    <property type="entry name" value="PEPTIDE METHIONINE SULFOXIDE REDUCTASE"/>
    <property type="match status" value="1"/>
</dbReference>
<dbReference type="PANTHER" id="PTHR43774:SF1">
    <property type="entry name" value="PEPTIDE METHIONINE SULFOXIDE REDUCTASE MSRA 2"/>
    <property type="match status" value="1"/>
</dbReference>
<dbReference type="NCBIfam" id="TIGR00401">
    <property type="entry name" value="msrA"/>
    <property type="match status" value="1"/>
</dbReference>
<evidence type="ECO:0000256" key="1">
    <source>
        <dbReference type="ARBA" id="ARBA00005591"/>
    </source>
</evidence>
<dbReference type="GO" id="GO:0034599">
    <property type="term" value="P:cellular response to oxidative stress"/>
    <property type="evidence" value="ECO:0007669"/>
    <property type="project" value="EnsemblFungi"/>
</dbReference>
<dbReference type="OrthoDB" id="77405at2759"/>
<evidence type="ECO:0000256" key="2">
    <source>
        <dbReference type="ARBA" id="ARBA00012502"/>
    </source>
</evidence>
<dbReference type="GO" id="GO:0110052">
    <property type="term" value="P:toxic metabolite repair"/>
    <property type="evidence" value="ECO:0007669"/>
    <property type="project" value="EnsemblFungi"/>
</dbReference>
<reference evidence="6 8" key="1">
    <citation type="journal article" date="2013" name="Curr. Biol.">
        <title>Shared signatures of parasitism and phylogenomics unite Cryptomycota and microsporidia.</title>
        <authorList>
            <person name="James T.Y."/>
            <person name="Pelin A."/>
            <person name="Bonen L."/>
            <person name="Ahrendt S."/>
            <person name="Sain D."/>
            <person name="Corradi N."/>
            <person name="Stajich J.E."/>
        </authorList>
    </citation>
    <scope>NUCLEOTIDE SEQUENCE [LARGE SCALE GENOMIC DNA]</scope>
    <source>
        <strain evidence="6 8">CSF55</strain>
        <strain evidence="6 8">CSF55</strain>
    </source>
</reference>
<dbReference type="GO" id="GO:0008113">
    <property type="term" value="F:peptide-methionine (S)-S-oxide reductase activity"/>
    <property type="evidence" value="ECO:0007669"/>
    <property type="project" value="UniProtKB-EC"/>
</dbReference>
<dbReference type="Proteomes" id="UP000281549">
    <property type="component" value="Unassembled WGS sequence"/>
</dbReference>
<name>A0A075AYD2_ROZAC</name>
<proteinExistence type="inferred from homology"/>
<dbReference type="InterPro" id="IPR036509">
    <property type="entry name" value="Met_Sox_Rdtase_MsrA_sf"/>
</dbReference>
<dbReference type="EMBL" id="KE560875">
    <property type="protein sequence ID" value="EPZ35099.1"/>
    <property type="molecule type" value="Genomic_DNA"/>
</dbReference>
<dbReference type="InterPro" id="IPR002569">
    <property type="entry name" value="Met_Sox_Rdtase_MsrA_dom"/>
</dbReference>
<accession>A0A075AYD2</accession>
<dbReference type="Pfam" id="PF01625">
    <property type="entry name" value="PMSR"/>
    <property type="match status" value="1"/>
</dbReference>
<evidence type="ECO:0000313" key="9">
    <source>
        <dbReference type="Proteomes" id="UP000281549"/>
    </source>
</evidence>
<feature type="domain" description="Peptide methionine sulphoxide reductase MsrA" evidence="5">
    <location>
        <begin position="6"/>
        <end position="157"/>
    </location>
</feature>
<reference evidence="7" key="3">
    <citation type="submission" date="2018-08" db="EMBL/GenBank/DDBJ databases">
        <title>Leveraging single-cell genomics to expand the Fungal Tree of Life.</title>
        <authorList>
            <consortium name="DOE Joint Genome Institute"/>
            <person name="Ahrendt S.R."/>
            <person name="Quandt C.A."/>
            <person name="Ciobanu D."/>
            <person name="Clum A."/>
            <person name="Salamov A."/>
            <person name="Andreopoulos B."/>
            <person name="Cheng J.-F."/>
            <person name="Woyke T."/>
            <person name="Pelin A."/>
            <person name="Henrissat B."/>
            <person name="Reynolds N."/>
            <person name="Benny G.L."/>
            <person name="Smith M.E."/>
            <person name="James T.Y."/>
            <person name="Grigoriev I.V."/>
        </authorList>
    </citation>
    <scope>NUCLEOTIDE SEQUENCE</scope>
    <source>
        <strain evidence="7">CSF55</strain>
    </source>
</reference>
<gene>
    <name evidence="6" type="ORF">O9G_006131</name>
    <name evidence="7" type="ORF">ROZALSC1DRAFT_26948</name>
</gene>
<dbReference type="OMA" id="LFWESHD"/>
<dbReference type="HAMAP" id="MF_01401">
    <property type="entry name" value="MsrA"/>
    <property type="match status" value="1"/>
</dbReference>
<evidence type="ECO:0000259" key="5">
    <source>
        <dbReference type="Pfam" id="PF01625"/>
    </source>
</evidence>
<evidence type="ECO:0000313" key="6">
    <source>
        <dbReference type="EMBL" id="EPZ35099.1"/>
    </source>
</evidence>
<evidence type="ECO:0000256" key="3">
    <source>
        <dbReference type="ARBA" id="ARBA00023002"/>
    </source>
</evidence>
<dbReference type="HOGENOM" id="CLU_031040_10_2_1"/>
<dbReference type="AlphaFoldDB" id="A0A075AYD2"/>
<dbReference type="SUPFAM" id="SSF55068">
    <property type="entry name" value="Peptide methionine sulfoxide reductase"/>
    <property type="match status" value="1"/>
</dbReference>
<reference evidence="9" key="2">
    <citation type="journal article" date="2018" name="Nat. Microbiol.">
        <title>Leveraging single-cell genomics to expand the fungal tree of life.</title>
        <authorList>
            <person name="Ahrendt S.R."/>
            <person name="Quandt C.A."/>
            <person name="Ciobanu D."/>
            <person name="Clum A."/>
            <person name="Salamov A."/>
            <person name="Andreopoulos B."/>
            <person name="Cheng J.F."/>
            <person name="Woyke T."/>
            <person name="Pelin A."/>
            <person name="Henrissat B."/>
            <person name="Reynolds N.K."/>
            <person name="Benny G.L."/>
            <person name="Smith M.E."/>
            <person name="James T.Y."/>
            <person name="Grigoriev I.V."/>
        </authorList>
    </citation>
    <scope>NUCLEOTIDE SEQUENCE [LARGE SCALE GENOMIC DNA]</scope>
    <source>
        <strain evidence="9">CSF55</strain>
    </source>
</reference>
<comment type="similarity">
    <text evidence="1">Belongs to the MsrA Met sulfoxide reductase family.</text>
</comment>
<organism evidence="6 8">
    <name type="scientific">Rozella allomycis (strain CSF55)</name>
    <dbReference type="NCBI Taxonomy" id="988480"/>
    <lineage>
        <taxon>Eukaryota</taxon>
        <taxon>Fungi</taxon>
        <taxon>Fungi incertae sedis</taxon>
        <taxon>Cryptomycota</taxon>
        <taxon>Cryptomycota incertae sedis</taxon>
        <taxon>Rozella</taxon>
    </lineage>
</organism>
<evidence type="ECO:0000313" key="8">
    <source>
        <dbReference type="Proteomes" id="UP000030755"/>
    </source>
</evidence>
<keyword evidence="8" id="KW-1185">Reference proteome</keyword>
<evidence type="ECO:0000313" key="7">
    <source>
        <dbReference type="EMBL" id="RKP21663.1"/>
    </source>
</evidence>
<protein>
    <recommendedName>
        <fullName evidence="2">peptide-methionine (S)-S-oxide reductase</fullName>
        <ecNumber evidence="2">1.8.4.11</ecNumber>
    </recommendedName>
    <alternativeName>
        <fullName evidence="4">Peptide-methionine (S)-S-oxide reductase</fullName>
    </alternativeName>
</protein>
<dbReference type="GO" id="GO:0005737">
    <property type="term" value="C:cytoplasm"/>
    <property type="evidence" value="ECO:0007669"/>
    <property type="project" value="EnsemblFungi"/>
</dbReference>
<keyword evidence="3" id="KW-0560">Oxidoreductase</keyword>
<dbReference type="EC" id="1.8.4.11" evidence="2"/>
<dbReference type="EMBL" id="ML004938">
    <property type="protein sequence ID" value="RKP21663.1"/>
    <property type="molecule type" value="Genomic_DNA"/>
</dbReference>
<dbReference type="STRING" id="988480.A0A075AYD2"/>
<sequence>MTQELATFAAGCFWGVEKYFLKHFQQSIVWSKVGYTGGSKSDPSYKEVCSGATGHAEALQIMYDTSNTSYKELVTLFFRIHDPTTLNEQGNDKGTQYRSAIFYHSPQQKEIAESVIPEVQKHFENKIVTSIVPATTFYSAEEYHQKYLAKNPSGYCNHFYRW</sequence>